<keyword evidence="17" id="KW-1185">Reference proteome</keyword>
<keyword evidence="4 13" id="KW-0732">Signal</keyword>
<feature type="signal peptide" evidence="13">
    <location>
        <begin position="1"/>
        <end position="22"/>
    </location>
</feature>
<protein>
    <submittedName>
        <fullName evidence="16">Nectin-4-like</fullName>
    </submittedName>
    <submittedName>
        <fullName evidence="15">Transcript variant X1</fullName>
    </submittedName>
</protein>
<reference evidence="15" key="2">
    <citation type="submission" date="2020-03" db="EMBL/GenBank/DDBJ databases">
        <title>Intra-Species Differences in Population Size shape Life History and Genome Evolution.</title>
        <authorList>
            <person name="Willemsen D."/>
            <person name="Cui R."/>
            <person name="Valenzano D.R."/>
        </authorList>
    </citation>
    <scope>NUCLEOTIDE SEQUENCE</scope>
    <source>
        <strain evidence="15">GRZ</strain>
        <tissue evidence="15">Whole</tissue>
    </source>
</reference>
<dbReference type="PANTHER" id="PTHR23277">
    <property type="entry name" value="NECTIN-RELATED"/>
    <property type="match status" value="1"/>
</dbReference>
<evidence type="ECO:0000256" key="2">
    <source>
        <dbReference type="ARBA" id="ARBA00007810"/>
    </source>
</evidence>
<evidence type="ECO:0000256" key="5">
    <source>
        <dbReference type="ARBA" id="ARBA00022737"/>
    </source>
</evidence>
<dbReference type="Pfam" id="PF08205">
    <property type="entry name" value="C2-set_2"/>
    <property type="match status" value="1"/>
</dbReference>
<keyword evidence="3 12" id="KW-0812">Transmembrane</keyword>
<evidence type="ECO:0000256" key="10">
    <source>
        <dbReference type="ARBA" id="ARBA00023180"/>
    </source>
</evidence>
<feature type="domain" description="Ig-like" evidence="14">
    <location>
        <begin position="235"/>
        <end position="320"/>
    </location>
</feature>
<evidence type="ECO:0000256" key="8">
    <source>
        <dbReference type="ARBA" id="ARBA00023136"/>
    </source>
</evidence>
<evidence type="ECO:0000256" key="6">
    <source>
        <dbReference type="ARBA" id="ARBA00022889"/>
    </source>
</evidence>
<dbReference type="GO" id="GO:0007157">
    <property type="term" value="P:heterophilic cell-cell adhesion via plasma membrane cell adhesion molecules"/>
    <property type="evidence" value="ECO:0007669"/>
    <property type="project" value="TreeGrafter"/>
</dbReference>
<evidence type="ECO:0000256" key="4">
    <source>
        <dbReference type="ARBA" id="ARBA00022729"/>
    </source>
</evidence>
<dbReference type="Proteomes" id="UP000822369">
    <property type="component" value="Chromosome 5"/>
</dbReference>
<evidence type="ECO:0000256" key="9">
    <source>
        <dbReference type="ARBA" id="ARBA00023157"/>
    </source>
</evidence>
<dbReference type="InterPro" id="IPR036179">
    <property type="entry name" value="Ig-like_dom_sf"/>
</dbReference>
<feature type="transmembrane region" description="Helical" evidence="12">
    <location>
        <begin position="331"/>
        <end position="354"/>
    </location>
</feature>
<dbReference type="Gene3D" id="2.60.40.10">
    <property type="entry name" value="Immunoglobulins"/>
    <property type="match status" value="3"/>
</dbReference>
<dbReference type="AlphaFoldDB" id="A0A8C6VWA7"/>
<dbReference type="InterPro" id="IPR013106">
    <property type="entry name" value="Ig_V-set"/>
</dbReference>
<dbReference type="SMART" id="SM00408">
    <property type="entry name" value="IGc2"/>
    <property type="match status" value="1"/>
</dbReference>
<dbReference type="SUPFAM" id="SSF48726">
    <property type="entry name" value="Immunoglobulin"/>
    <property type="match status" value="3"/>
</dbReference>
<dbReference type="GO" id="GO:0005912">
    <property type="term" value="C:adherens junction"/>
    <property type="evidence" value="ECO:0007669"/>
    <property type="project" value="TreeGrafter"/>
</dbReference>
<dbReference type="InterPro" id="IPR051427">
    <property type="entry name" value="Nectin/Nectin-like"/>
</dbReference>
<accession>A0A8C6VWA7</accession>
<dbReference type="Pfam" id="PF07686">
    <property type="entry name" value="V-set"/>
    <property type="match status" value="1"/>
</dbReference>
<sequence length="569" mass="63078">MDLISTRVVLTLLLITVASVQGDFLEPVEPDVTQHSMTETQTRLPCHYEVKEGEQVVQVTWNKILPNGDKDLIIMAHFTDGLTAFGRYSGRVKFENNVPTRNSALLILKTEVSDEGSYNCKISTFPRGNFERNINLEVWSAPISEVVPETLVEDQPHGLVATCRATGRPAPILSWDTDLQGESQFLVSGSGTVSSQFSLKPLRSMNGKKLDCLVSHPSLEKPRRISHNLVVQYPPDPSISSPFVLWQSGMEKAELMCEDKGNPEPLSITWKRKGGELPDGVSMTGKKLTFDRALRLNDSGAYECEVTNAVGTRKTTYVISVITETGTPDNMLVIIIGAAAGAAVLMLIVVVLLVRRHHRKTTKRLQCELKEKTDEINNLSRQSSFRRLYSYSSNTRMPDEESDSLRISNRNGNIRVSSRNFSKKGSMPILDDDIERDNLGRPIIGLDEGESVASEDMGSEMDYHRRKIEAHRMNAYGIETVLKESNASVDSGHPASLDPPKAQQDDHIGPRGLDLGHMVGGDSPYLGERYGNGNVQISKCMSDHFYYSNGSLRPKPHNGILMSPKPTII</sequence>
<dbReference type="OrthoDB" id="8872282at2759"/>
<evidence type="ECO:0000256" key="1">
    <source>
        <dbReference type="ARBA" id="ARBA00004167"/>
    </source>
</evidence>
<gene>
    <name evidence="16" type="primary">nectin4b</name>
    <name evidence="15" type="ORF">G4P62_008764</name>
</gene>
<evidence type="ECO:0000256" key="13">
    <source>
        <dbReference type="SAM" id="SignalP"/>
    </source>
</evidence>
<dbReference type="InterPro" id="IPR013783">
    <property type="entry name" value="Ig-like_fold"/>
</dbReference>
<dbReference type="Ensembl" id="ENSNFUT00015046943.1">
    <property type="protein sequence ID" value="ENSNFUP00015044988.1"/>
    <property type="gene ID" value="ENSNFUG00015021373.1"/>
</dbReference>
<reference evidence="16" key="1">
    <citation type="submission" date="2014-08" db="EMBL/GenBank/DDBJ databases">
        <authorList>
            <person name="Senf B."/>
            <person name="Petzold A."/>
            <person name="Downie B.R."/>
            <person name="Koch P."/>
            <person name="Platzer M."/>
        </authorList>
    </citation>
    <scope>NUCLEOTIDE SEQUENCE [LARGE SCALE GENOMIC DNA]</scope>
    <source>
        <strain evidence="16">GRZ</strain>
    </source>
</reference>
<feature type="domain" description="Ig-like" evidence="14">
    <location>
        <begin position="142"/>
        <end position="226"/>
    </location>
</feature>
<dbReference type="InterPro" id="IPR003598">
    <property type="entry name" value="Ig_sub2"/>
</dbReference>
<dbReference type="RefSeq" id="XP_015811591.1">
    <property type="nucleotide sequence ID" value="XM_015956105.3"/>
</dbReference>
<comment type="similarity">
    <text evidence="2">Belongs to the nectin family.</text>
</comment>
<comment type="subcellular location">
    <subcellularLocation>
        <location evidence="1">Membrane</location>
        <topology evidence="1">Single-pass membrane protein</topology>
    </subcellularLocation>
</comment>
<dbReference type="PANTHER" id="PTHR23277:SF11">
    <property type="entry name" value="NECTIN-4"/>
    <property type="match status" value="1"/>
</dbReference>
<feature type="region of interest" description="Disordered" evidence="11">
    <location>
        <begin position="486"/>
        <end position="505"/>
    </location>
</feature>
<dbReference type="Pfam" id="PF13927">
    <property type="entry name" value="Ig_3"/>
    <property type="match status" value="1"/>
</dbReference>
<evidence type="ECO:0000313" key="15">
    <source>
        <dbReference type="EMBL" id="KAF7221993.1"/>
    </source>
</evidence>
<evidence type="ECO:0000259" key="14">
    <source>
        <dbReference type="PROSITE" id="PS50835"/>
    </source>
</evidence>
<keyword evidence="10" id="KW-0325">Glycoprotein</keyword>
<keyword evidence="6" id="KW-0130">Cell adhesion</keyword>
<evidence type="ECO:0000256" key="11">
    <source>
        <dbReference type="SAM" id="MobiDB-lite"/>
    </source>
</evidence>
<dbReference type="GO" id="GO:0007156">
    <property type="term" value="P:homophilic cell adhesion via plasma membrane adhesion molecules"/>
    <property type="evidence" value="ECO:0007669"/>
    <property type="project" value="TreeGrafter"/>
</dbReference>
<dbReference type="InterPro" id="IPR007110">
    <property type="entry name" value="Ig-like_dom"/>
</dbReference>
<dbReference type="GeneID" id="107383475"/>
<keyword evidence="8 12" id="KW-0472">Membrane</keyword>
<dbReference type="GO" id="GO:0016020">
    <property type="term" value="C:membrane"/>
    <property type="evidence" value="ECO:0007669"/>
    <property type="project" value="UniProtKB-SubCell"/>
</dbReference>
<organism evidence="16 17">
    <name type="scientific">Nothobranchius furzeri</name>
    <name type="common">Turquoise killifish</name>
    <dbReference type="NCBI Taxonomy" id="105023"/>
    <lineage>
        <taxon>Eukaryota</taxon>
        <taxon>Metazoa</taxon>
        <taxon>Chordata</taxon>
        <taxon>Craniata</taxon>
        <taxon>Vertebrata</taxon>
        <taxon>Euteleostomi</taxon>
        <taxon>Actinopterygii</taxon>
        <taxon>Neopterygii</taxon>
        <taxon>Teleostei</taxon>
        <taxon>Neoteleostei</taxon>
        <taxon>Acanthomorphata</taxon>
        <taxon>Ovalentaria</taxon>
        <taxon>Atherinomorphae</taxon>
        <taxon>Cyprinodontiformes</taxon>
        <taxon>Nothobranchiidae</taxon>
        <taxon>Nothobranchius</taxon>
    </lineage>
</organism>
<dbReference type="InterPro" id="IPR013162">
    <property type="entry name" value="CD80_C2-set"/>
</dbReference>
<evidence type="ECO:0000256" key="3">
    <source>
        <dbReference type="ARBA" id="ARBA00022692"/>
    </source>
</evidence>
<evidence type="ECO:0000256" key="7">
    <source>
        <dbReference type="ARBA" id="ARBA00022989"/>
    </source>
</evidence>
<dbReference type="GeneTree" id="ENSGT00940000157535"/>
<feature type="domain" description="Ig-like" evidence="14">
    <location>
        <begin position="30"/>
        <end position="137"/>
    </location>
</feature>
<name>A0A8C6VWA7_NOTFU</name>
<dbReference type="Proteomes" id="UP000694548">
    <property type="component" value="Chromosome sgr09"/>
</dbReference>
<dbReference type="PROSITE" id="PS50835">
    <property type="entry name" value="IG_LIKE"/>
    <property type="match status" value="3"/>
</dbReference>
<dbReference type="SMART" id="SM00409">
    <property type="entry name" value="IG"/>
    <property type="match status" value="2"/>
</dbReference>
<keyword evidence="9" id="KW-1015">Disulfide bond</keyword>
<evidence type="ECO:0000256" key="12">
    <source>
        <dbReference type="SAM" id="Phobius"/>
    </source>
</evidence>
<proteinExistence type="inferred from homology"/>
<evidence type="ECO:0000313" key="17">
    <source>
        <dbReference type="Proteomes" id="UP000694548"/>
    </source>
</evidence>
<reference evidence="16" key="3">
    <citation type="submission" date="2025-05" db="UniProtKB">
        <authorList>
            <consortium name="Ensembl"/>
        </authorList>
    </citation>
    <scope>IDENTIFICATION</scope>
</reference>
<feature type="chain" id="PRO_5044681715" evidence="13">
    <location>
        <begin position="23"/>
        <end position="569"/>
    </location>
</feature>
<dbReference type="KEGG" id="nfu:107383475"/>
<dbReference type="EMBL" id="JAAVVJ010000005">
    <property type="protein sequence ID" value="KAF7221993.1"/>
    <property type="molecule type" value="Genomic_DNA"/>
</dbReference>
<dbReference type="InterPro" id="IPR003599">
    <property type="entry name" value="Ig_sub"/>
</dbReference>
<dbReference type="CDD" id="cd00096">
    <property type="entry name" value="Ig"/>
    <property type="match status" value="1"/>
</dbReference>
<evidence type="ECO:0000313" key="16">
    <source>
        <dbReference type="Ensembl" id="ENSNFUP00015044988.1"/>
    </source>
</evidence>
<keyword evidence="5" id="KW-0677">Repeat</keyword>
<keyword evidence="7 12" id="KW-1133">Transmembrane helix</keyword>